<reference evidence="2 3" key="1">
    <citation type="journal article" date="2014" name="Genome Announc.">
        <title>Trypanosoma cruzi Clone Dm28c Draft Genome Sequence.</title>
        <authorList>
            <person name="Grisard E.C."/>
            <person name="Teixeira S.M."/>
            <person name="de Almeida L.G."/>
            <person name="Stoco P.H."/>
            <person name="Gerber A.L."/>
            <person name="Talavera-Lopez C."/>
            <person name="Lima O.C."/>
            <person name="Andersson B."/>
            <person name="de Vasconcelos A.T."/>
        </authorList>
    </citation>
    <scope>NUCLEOTIDE SEQUENCE [LARGE SCALE GENOMIC DNA]</scope>
    <source>
        <strain evidence="2 3">Dm28c</strain>
    </source>
</reference>
<dbReference type="EMBL" id="AYLP01000371">
    <property type="protein sequence ID" value="ESS60919.1"/>
    <property type="molecule type" value="Genomic_DNA"/>
</dbReference>
<proteinExistence type="predicted"/>
<gene>
    <name evidence="2" type="ORF">TCDM_11522</name>
</gene>
<dbReference type="VEuPathDB" id="TriTrypDB:TCDM_11522"/>
<dbReference type="Proteomes" id="UP000017861">
    <property type="component" value="Unassembled WGS sequence"/>
</dbReference>
<protein>
    <recommendedName>
        <fullName evidence="4">Secreted protein</fullName>
    </recommendedName>
</protein>
<keyword evidence="1" id="KW-0732">Signal</keyword>
<name>V5B063_TRYCR</name>
<evidence type="ECO:0008006" key="4">
    <source>
        <dbReference type="Google" id="ProtNLM"/>
    </source>
</evidence>
<feature type="signal peptide" evidence="1">
    <location>
        <begin position="1"/>
        <end position="19"/>
    </location>
</feature>
<organism evidence="2 3">
    <name type="scientific">Trypanosoma cruzi Dm28c</name>
    <dbReference type="NCBI Taxonomy" id="1416333"/>
    <lineage>
        <taxon>Eukaryota</taxon>
        <taxon>Discoba</taxon>
        <taxon>Euglenozoa</taxon>
        <taxon>Kinetoplastea</taxon>
        <taxon>Metakinetoplastina</taxon>
        <taxon>Trypanosomatida</taxon>
        <taxon>Trypanosomatidae</taxon>
        <taxon>Trypanosoma</taxon>
        <taxon>Schizotrypanum</taxon>
    </lineage>
</organism>
<sequence length="85" mass="10135">MCILWLCVVVCVCRHTHEAKKIKKGPEHVEDAQNVQRRCVDETTRRRPLKLMTAPQCKQWQFTKDLFKTKKTAFPFVLYKPHHTK</sequence>
<evidence type="ECO:0000256" key="1">
    <source>
        <dbReference type="SAM" id="SignalP"/>
    </source>
</evidence>
<comment type="caution">
    <text evidence="2">The sequence shown here is derived from an EMBL/GenBank/DDBJ whole genome shotgun (WGS) entry which is preliminary data.</text>
</comment>
<feature type="chain" id="PRO_5004731199" description="Secreted protein" evidence="1">
    <location>
        <begin position="20"/>
        <end position="85"/>
    </location>
</feature>
<evidence type="ECO:0000313" key="3">
    <source>
        <dbReference type="Proteomes" id="UP000017861"/>
    </source>
</evidence>
<evidence type="ECO:0000313" key="2">
    <source>
        <dbReference type="EMBL" id="ESS60919.1"/>
    </source>
</evidence>
<dbReference type="AlphaFoldDB" id="V5B063"/>
<accession>V5B063</accession>